<name>A0A2P2M2B9_RHIMU</name>
<sequence length="159" mass="17665">MNIKGVYLHFNVQDGASLVRAIVSKEGIIFRRLFCKVVSDVLYQWMVQTHGQGAMTSDFGSHGNLDRGPESKEPIPPCGPSISLYDCQSILRDRRLKVVFLRILGSARKDPVLMLKFCLTSLVMFVMATAMACYRVLVSLSKSYIGHLSLAPKRVAVSV</sequence>
<reference evidence="2" key="1">
    <citation type="submission" date="2018-02" db="EMBL/GenBank/DDBJ databases">
        <title>Rhizophora mucronata_Transcriptome.</title>
        <authorList>
            <person name="Meera S.P."/>
            <person name="Sreeshan A."/>
            <person name="Augustine A."/>
        </authorList>
    </citation>
    <scope>NUCLEOTIDE SEQUENCE</scope>
    <source>
        <tissue evidence="2">Leaf</tissue>
    </source>
</reference>
<keyword evidence="1" id="KW-1133">Transmembrane helix</keyword>
<organism evidence="2">
    <name type="scientific">Rhizophora mucronata</name>
    <name type="common">Asiatic mangrove</name>
    <dbReference type="NCBI Taxonomy" id="61149"/>
    <lineage>
        <taxon>Eukaryota</taxon>
        <taxon>Viridiplantae</taxon>
        <taxon>Streptophyta</taxon>
        <taxon>Embryophyta</taxon>
        <taxon>Tracheophyta</taxon>
        <taxon>Spermatophyta</taxon>
        <taxon>Magnoliopsida</taxon>
        <taxon>eudicotyledons</taxon>
        <taxon>Gunneridae</taxon>
        <taxon>Pentapetalae</taxon>
        <taxon>rosids</taxon>
        <taxon>fabids</taxon>
        <taxon>Malpighiales</taxon>
        <taxon>Rhizophoraceae</taxon>
        <taxon>Rhizophora</taxon>
    </lineage>
</organism>
<dbReference type="EMBL" id="GGEC01043850">
    <property type="protein sequence ID" value="MBX24334.1"/>
    <property type="molecule type" value="Transcribed_RNA"/>
</dbReference>
<keyword evidence="1" id="KW-0472">Membrane</keyword>
<keyword evidence="1" id="KW-0812">Transmembrane</keyword>
<feature type="transmembrane region" description="Helical" evidence="1">
    <location>
        <begin position="112"/>
        <end position="137"/>
    </location>
</feature>
<proteinExistence type="predicted"/>
<protein>
    <submittedName>
        <fullName evidence="2">Uncharacterized protein MANES_07G104400</fullName>
    </submittedName>
</protein>
<accession>A0A2P2M2B9</accession>
<evidence type="ECO:0000256" key="1">
    <source>
        <dbReference type="SAM" id="Phobius"/>
    </source>
</evidence>
<evidence type="ECO:0000313" key="2">
    <source>
        <dbReference type="EMBL" id="MBX24334.1"/>
    </source>
</evidence>
<dbReference type="AlphaFoldDB" id="A0A2P2M2B9"/>